<evidence type="ECO:0008006" key="4">
    <source>
        <dbReference type="Google" id="ProtNLM"/>
    </source>
</evidence>
<accession>A0A1V4IC28</accession>
<keyword evidence="1" id="KW-0812">Transmembrane</keyword>
<keyword evidence="1" id="KW-0472">Membrane</keyword>
<name>A0A1V4IC28_9CLOT</name>
<feature type="transmembrane region" description="Helical" evidence="1">
    <location>
        <begin position="54"/>
        <end position="75"/>
    </location>
</feature>
<feature type="transmembrane region" description="Helical" evidence="1">
    <location>
        <begin position="112"/>
        <end position="133"/>
    </location>
</feature>
<feature type="transmembrane region" description="Helical" evidence="1">
    <location>
        <begin position="269"/>
        <end position="290"/>
    </location>
</feature>
<reference evidence="2 3" key="1">
    <citation type="submission" date="2017-03" db="EMBL/GenBank/DDBJ databases">
        <title>Genome sequence of Clostridium oryzae DSM 28571.</title>
        <authorList>
            <person name="Poehlein A."/>
            <person name="Daniel R."/>
        </authorList>
    </citation>
    <scope>NUCLEOTIDE SEQUENCE [LARGE SCALE GENOMIC DNA]</scope>
    <source>
        <strain evidence="2 3">DSM 28571</strain>
    </source>
</reference>
<evidence type="ECO:0000313" key="2">
    <source>
        <dbReference type="EMBL" id="OPJ57430.1"/>
    </source>
</evidence>
<gene>
    <name evidence="2" type="ORF">CLORY_41230</name>
</gene>
<dbReference type="STRING" id="1450648.CLORY_41230"/>
<dbReference type="AlphaFoldDB" id="A0A1V4IC28"/>
<comment type="caution">
    <text evidence="2">The sequence shown here is derived from an EMBL/GenBank/DDBJ whole genome shotgun (WGS) entry which is preliminary data.</text>
</comment>
<organism evidence="2 3">
    <name type="scientific">Clostridium oryzae</name>
    <dbReference type="NCBI Taxonomy" id="1450648"/>
    <lineage>
        <taxon>Bacteria</taxon>
        <taxon>Bacillati</taxon>
        <taxon>Bacillota</taxon>
        <taxon>Clostridia</taxon>
        <taxon>Eubacteriales</taxon>
        <taxon>Clostridiaceae</taxon>
        <taxon>Clostridium</taxon>
    </lineage>
</organism>
<dbReference type="EMBL" id="MZGV01000085">
    <property type="protein sequence ID" value="OPJ57430.1"/>
    <property type="molecule type" value="Genomic_DNA"/>
</dbReference>
<keyword evidence="1" id="KW-1133">Transmembrane helix</keyword>
<feature type="transmembrane region" description="Helical" evidence="1">
    <location>
        <begin position="234"/>
        <end position="257"/>
    </location>
</feature>
<protein>
    <recommendedName>
        <fullName evidence="4">DUF3307 domain-containing protein</fullName>
    </recommendedName>
</protein>
<evidence type="ECO:0000256" key="1">
    <source>
        <dbReference type="SAM" id="Phobius"/>
    </source>
</evidence>
<keyword evidence="3" id="KW-1185">Reference proteome</keyword>
<dbReference type="Proteomes" id="UP000190080">
    <property type="component" value="Unassembled WGS sequence"/>
</dbReference>
<dbReference type="Pfam" id="PF11750">
    <property type="entry name" value="DUF3307"/>
    <property type="match status" value="1"/>
</dbReference>
<feature type="transmembrane region" description="Helical" evidence="1">
    <location>
        <begin position="162"/>
        <end position="183"/>
    </location>
</feature>
<dbReference type="OrthoDB" id="5122730at2"/>
<sequence length="296" mass="33731">MKIDVFLACLLSHILFDFVFQVRKLLHLRFPVNKNSGQTLISKHNIIKIFKGNIFHATMHFIGTSVFLLIIINIYNKNIEYIFLLVFIIFVSHFIIDFSKSFFYLLRPRSESSLIVFFLDQILHVSIIFIVCYGSHLRRGFSSLITLFNQYPKSITILQKQLIALIVFFVATWCTGIFIKLFIKKLDSSQIHICNSNIKKAQSGVIINESGNVIKTISQEAKNGGFIIGILERIFIIVSILMNYSVVIGFVLTAKSFARLSKLSDESFAEYFIIGNLMSFISAILGGILLKSMFGL</sequence>
<proteinExistence type="predicted"/>
<evidence type="ECO:0000313" key="3">
    <source>
        <dbReference type="Proteomes" id="UP000190080"/>
    </source>
</evidence>
<dbReference type="InterPro" id="IPR021737">
    <property type="entry name" value="Phage_phiKZ_Orf197"/>
</dbReference>
<feature type="transmembrane region" description="Helical" evidence="1">
    <location>
        <begin position="82"/>
        <end position="106"/>
    </location>
</feature>